<comment type="caution">
    <text evidence="1">The sequence shown here is derived from an EMBL/GenBank/DDBJ whole genome shotgun (WGS) entry which is preliminary data.</text>
</comment>
<accession>A0A0F9M8M9</accession>
<reference evidence="1" key="1">
    <citation type="journal article" date="2015" name="Nature">
        <title>Complex archaea that bridge the gap between prokaryotes and eukaryotes.</title>
        <authorList>
            <person name="Spang A."/>
            <person name="Saw J.H."/>
            <person name="Jorgensen S.L."/>
            <person name="Zaremba-Niedzwiedzka K."/>
            <person name="Martijn J."/>
            <person name="Lind A.E."/>
            <person name="van Eijk R."/>
            <person name="Schleper C."/>
            <person name="Guy L."/>
            <person name="Ettema T.J."/>
        </authorList>
    </citation>
    <scope>NUCLEOTIDE SEQUENCE</scope>
</reference>
<organism evidence="1">
    <name type="scientific">marine sediment metagenome</name>
    <dbReference type="NCBI Taxonomy" id="412755"/>
    <lineage>
        <taxon>unclassified sequences</taxon>
        <taxon>metagenomes</taxon>
        <taxon>ecological metagenomes</taxon>
    </lineage>
</organism>
<evidence type="ECO:0000313" key="1">
    <source>
        <dbReference type="EMBL" id="KKM65532.1"/>
    </source>
</evidence>
<protein>
    <submittedName>
        <fullName evidence="1">Uncharacterized protein</fullName>
    </submittedName>
</protein>
<dbReference type="EMBL" id="LAZR01010708">
    <property type="protein sequence ID" value="KKM65532.1"/>
    <property type="molecule type" value="Genomic_DNA"/>
</dbReference>
<dbReference type="AlphaFoldDB" id="A0A0F9M8M9"/>
<sequence length="71" mass="8136">MGMTELSINIDATDITVACPYTHDQTRSLYEGRCVGSWDFPCDGSRWGKVDLNSYLEWPFRQVTEKDDADK</sequence>
<gene>
    <name evidence="1" type="ORF">LCGC14_1490320</name>
</gene>
<proteinExistence type="predicted"/>
<name>A0A0F9M8M9_9ZZZZ</name>